<keyword evidence="1" id="KW-0238">DNA-binding</keyword>
<dbReference type="InterPro" id="IPR001387">
    <property type="entry name" value="Cro/C1-type_HTH"/>
</dbReference>
<evidence type="ECO:0000313" key="5">
    <source>
        <dbReference type="Proteomes" id="UP000092575"/>
    </source>
</evidence>
<protein>
    <submittedName>
        <fullName evidence="4">Helix-turn-helix transcriptional regulator</fullName>
    </submittedName>
</protein>
<dbReference type="SMART" id="SM00530">
    <property type="entry name" value="HTH_XRE"/>
    <property type="match status" value="1"/>
</dbReference>
<reference evidence="4 6" key="2">
    <citation type="submission" date="2020-12" db="EMBL/GenBank/DDBJ databases">
        <title>FDA dAtabase for Regulatory Grade micrObial Sequences (FDA-ARGOS): Supporting development and validation of Infectious Disease Dx tests.</title>
        <authorList>
            <person name="Sproer C."/>
            <person name="Gronow S."/>
            <person name="Severitt S."/>
            <person name="Schroder I."/>
            <person name="Tallon L."/>
            <person name="Sadzewicz L."/>
            <person name="Zhao X."/>
            <person name="Boylan J."/>
            <person name="Ott S."/>
            <person name="Bowen H."/>
            <person name="Vavikolanu K."/>
            <person name="Mehta A."/>
            <person name="Aluvathingal J."/>
            <person name="Nadendla S."/>
            <person name="Lowell S."/>
            <person name="Myers T."/>
            <person name="Yan Y."/>
            <person name="Sichtig H."/>
        </authorList>
    </citation>
    <scope>NUCLEOTIDE SEQUENCE [LARGE SCALE GENOMIC DNA]</scope>
    <source>
        <strain evidence="4 6">FDAARGOS_869</strain>
    </source>
</reference>
<dbReference type="AlphaFoldDB" id="A0A1B8QQ85"/>
<dbReference type="Gene3D" id="1.10.260.40">
    <property type="entry name" value="lambda repressor-like DNA-binding domains"/>
    <property type="match status" value="1"/>
</dbReference>
<dbReference type="SUPFAM" id="SSF47413">
    <property type="entry name" value="lambda repressor-like DNA-binding domains"/>
    <property type="match status" value="1"/>
</dbReference>
<evidence type="ECO:0000313" key="6">
    <source>
        <dbReference type="Proteomes" id="UP000594834"/>
    </source>
</evidence>
<dbReference type="RefSeq" id="WP_067007595.1">
    <property type="nucleotide sequence ID" value="NZ_CP065728.1"/>
</dbReference>
<keyword evidence="6" id="KW-1185">Reference proteome</keyword>
<dbReference type="EMBL" id="LXTW01000006">
    <property type="protein sequence ID" value="OBX86420.1"/>
    <property type="molecule type" value="Genomic_DNA"/>
</dbReference>
<gene>
    <name evidence="3" type="ORF">A7456_09695</name>
    <name evidence="4" type="ORF">I6G26_10355</name>
</gene>
<dbReference type="STRING" id="478.A7456_09695"/>
<dbReference type="Proteomes" id="UP000594834">
    <property type="component" value="Chromosome"/>
</dbReference>
<dbReference type="CDD" id="cd00093">
    <property type="entry name" value="HTH_XRE"/>
    <property type="match status" value="1"/>
</dbReference>
<evidence type="ECO:0000256" key="1">
    <source>
        <dbReference type="ARBA" id="ARBA00023125"/>
    </source>
</evidence>
<feature type="domain" description="HTH cro/C1-type" evidence="2">
    <location>
        <begin position="7"/>
        <end position="61"/>
    </location>
</feature>
<name>A0A1B8QQ85_MORNO</name>
<organism evidence="3 5">
    <name type="scientific">Moraxella nonliquefaciens</name>
    <dbReference type="NCBI Taxonomy" id="478"/>
    <lineage>
        <taxon>Bacteria</taxon>
        <taxon>Pseudomonadati</taxon>
        <taxon>Pseudomonadota</taxon>
        <taxon>Gammaproteobacteria</taxon>
        <taxon>Moraxellales</taxon>
        <taxon>Moraxellaceae</taxon>
        <taxon>Moraxella</taxon>
    </lineage>
</organism>
<dbReference type="PROSITE" id="PS50943">
    <property type="entry name" value="HTH_CROC1"/>
    <property type="match status" value="1"/>
</dbReference>
<dbReference type="PANTHER" id="PTHR46558">
    <property type="entry name" value="TRACRIPTIONAL REGULATORY PROTEIN-RELATED-RELATED"/>
    <property type="match status" value="1"/>
</dbReference>
<dbReference type="EMBL" id="CP065728">
    <property type="protein sequence ID" value="QPT44424.1"/>
    <property type="molecule type" value="Genomic_DNA"/>
</dbReference>
<evidence type="ECO:0000259" key="2">
    <source>
        <dbReference type="PROSITE" id="PS50943"/>
    </source>
</evidence>
<evidence type="ECO:0000313" key="3">
    <source>
        <dbReference type="EMBL" id="OBX86420.1"/>
    </source>
</evidence>
<accession>A0A1B8QQ85</accession>
<dbReference type="PANTHER" id="PTHR46558:SF11">
    <property type="entry name" value="HTH-TYPE TRANSCRIPTIONAL REGULATOR XRE"/>
    <property type="match status" value="1"/>
</dbReference>
<sequence>MDIAKNFANLRKEHHLTQEQMAEKLQMSKNGYAKLERGESKLNVEHLQQIANVFNIDIVDLLKQGKDLNVLFGDNNGNYANKCYGNQYEIEKLELIIAHKDELLAQKDKEIELLRKLLEK</sequence>
<dbReference type="GO" id="GO:0003677">
    <property type="term" value="F:DNA binding"/>
    <property type="evidence" value="ECO:0007669"/>
    <property type="project" value="UniProtKB-KW"/>
</dbReference>
<dbReference type="Proteomes" id="UP000092575">
    <property type="component" value="Unassembled WGS sequence"/>
</dbReference>
<evidence type="ECO:0000313" key="4">
    <source>
        <dbReference type="EMBL" id="QPT44424.1"/>
    </source>
</evidence>
<dbReference type="InterPro" id="IPR010982">
    <property type="entry name" value="Lambda_DNA-bd_dom_sf"/>
</dbReference>
<reference evidence="3 5" key="1">
    <citation type="submission" date="2016-05" db="EMBL/GenBank/DDBJ databases">
        <title>Draft genome sequence of Moraxella nonliquefaciens CCUG 348T.</title>
        <authorList>
            <person name="Salva-Serra F."/>
            <person name="Engstrom-Jakobsson H."/>
            <person name="Thorell K."/>
            <person name="Gonzales-Siles L."/>
            <person name="Karlsson R."/>
            <person name="Boulund F."/>
            <person name="Engstrand L."/>
            <person name="Kristiansson E."/>
            <person name="Moore E."/>
        </authorList>
    </citation>
    <scope>NUCLEOTIDE SEQUENCE [LARGE SCALE GENOMIC DNA]</scope>
    <source>
        <strain evidence="3 5">CCUG 348</strain>
    </source>
</reference>
<dbReference type="Pfam" id="PF01381">
    <property type="entry name" value="HTH_3"/>
    <property type="match status" value="1"/>
</dbReference>
<proteinExistence type="predicted"/>